<dbReference type="SFLD" id="SFLDS00029">
    <property type="entry name" value="Radical_SAM"/>
    <property type="match status" value="1"/>
</dbReference>
<name>A0A0B8NU42_9VIBR</name>
<dbReference type="SUPFAM" id="SSF102114">
    <property type="entry name" value="Radical SAM enzymes"/>
    <property type="match status" value="1"/>
</dbReference>
<gene>
    <name evidence="2" type="ORF">JCM19231_355</name>
    <name evidence="3" type="ORF">JCM19241_4686</name>
</gene>
<evidence type="ECO:0000313" key="2">
    <source>
        <dbReference type="EMBL" id="GAM58055.1"/>
    </source>
</evidence>
<proteinExistence type="predicted"/>
<reference evidence="4 5" key="3">
    <citation type="submission" date="2015-01" db="EMBL/GenBank/DDBJ databases">
        <authorList>
            <consortium name="NBRP consortium"/>
            <person name="Sawabe T."/>
            <person name="Meirelles P."/>
            <person name="Feng G."/>
            <person name="Sayaka M."/>
            <person name="Hattori M."/>
            <person name="Ohkuma M."/>
        </authorList>
    </citation>
    <scope>NUCLEOTIDE SEQUENCE [LARGE SCALE GENOMIC DNA]</scope>
    <source>
        <strain evidence="5">JCM 19231</strain>
        <strain evidence="4">JCM 19241</strain>
        <strain evidence="2">JCM19231</strain>
        <strain evidence="3">JCM19241</strain>
    </source>
</reference>
<reference evidence="2 5" key="1">
    <citation type="submission" date="2015-01" db="EMBL/GenBank/DDBJ databases">
        <title>Vibrio sp. C1 JCM 19231 whole genome shotgun sequence.</title>
        <authorList>
            <person name="Sawabe T."/>
            <person name="Meirelles P."/>
            <person name="Feng G."/>
            <person name="Sayaka M."/>
            <person name="Hattori M."/>
            <person name="Ohkuma M."/>
        </authorList>
    </citation>
    <scope>NUCLEOTIDE SEQUENCE [LARGE SCALE GENOMIC DNA]</scope>
    <source>
        <strain evidence="5">JCM 19231</strain>
        <strain evidence="2">JCM19231</strain>
    </source>
</reference>
<dbReference type="InterPro" id="IPR058240">
    <property type="entry name" value="rSAM_sf"/>
</dbReference>
<accession>A0A0B8QRF3</accession>
<dbReference type="AlphaFoldDB" id="A0A0B8NU42"/>
<dbReference type="InterPro" id="IPR007197">
    <property type="entry name" value="rSAM"/>
</dbReference>
<dbReference type="GO" id="GO:0051539">
    <property type="term" value="F:4 iron, 4 sulfur cluster binding"/>
    <property type="evidence" value="ECO:0007669"/>
    <property type="project" value="TreeGrafter"/>
</dbReference>
<dbReference type="Proteomes" id="UP000031671">
    <property type="component" value="Unassembled WGS sequence"/>
</dbReference>
<dbReference type="PANTHER" id="PTHR13932:SF5">
    <property type="entry name" value="RADICAL S-ADENOSYL METHIONINE DOMAIN-CONTAINING PROTEIN 1, MITOCHONDRIAL"/>
    <property type="match status" value="1"/>
</dbReference>
<evidence type="ECO:0000313" key="3">
    <source>
        <dbReference type="EMBL" id="GAM77563.1"/>
    </source>
</evidence>
<feature type="domain" description="Radical SAM core" evidence="1">
    <location>
        <begin position="12"/>
        <end position="90"/>
    </location>
</feature>
<dbReference type="STRING" id="1481914.JCM19241_4686"/>
<evidence type="ECO:0000313" key="4">
    <source>
        <dbReference type="Proteomes" id="UP000031666"/>
    </source>
</evidence>
<comment type="caution">
    <text evidence="2">The sequence shown here is derived from an EMBL/GenBank/DDBJ whole genome shotgun (WGS) entry which is preliminary data.</text>
</comment>
<dbReference type="EMBL" id="BBSC01000009">
    <property type="protein sequence ID" value="GAM77563.1"/>
    <property type="molecule type" value="Genomic_DNA"/>
</dbReference>
<dbReference type="PANTHER" id="PTHR13932">
    <property type="entry name" value="COPROPORPHYRINIGEN III OXIDASE"/>
    <property type="match status" value="1"/>
</dbReference>
<dbReference type="Proteomes" id="UP000031666">
    <property type="component" value="Unassembled WGS sequence"/>
</dbReference>
<protein>
    <submittedName>
        <fullName evidence="2">Radical SAM family enzyme</fullName>
    </submittedName>
</protein>
<dbReference type="InterPro" id="IPR034505">
    <property type="entry name" value="Coproporphyrinogen-III_oxidase"/>
</dbReference>
<reference evidence="3 4" key="2">
    <citation type="submission" date="2015-01" db="EMBL/GenBank/DDBJ databases">
        <title>Vibrio sp. C94 JCM 19241 whole genome shotgun sequence.</title>
        <authorList>
            <person name="Sawabe T."/>
            <person name="Meirelles P."/>
            <person name="Feng G."/>
            <person name="Sayaka M."/>
            <person name="Hattori M."/>
            <person name="Ohkuma M."/>
        </authorList>
    </citation>
    <scope>NUCLEOTIDE SEQUENCE [LARGE SCALE GENOMIC DNA]</scope>
    <source>
        <strain evidence="4">JCM 19241</strain>
        <strain evidence="3">JCM19241</strain>
    </source>
</reference>
<sequence>MSTLVPPPLGLYIHIPWCVQKCPYCDFNSHALKGDIPEQLYIDALLEDLATDIEKYSDSVQNRELTSIFIGGGTPSLISEGEIARLLKGSKQESHFLTT</sequence>
<keyword evidence="5" id="KW-1185">Reference proteome</keyword>
<organism evidence="2 5">
    <name type="scientific">Vibrio ishigakensis</name>
    <dbReference type="NCBI Taxonomy" id="1481914"/>
    <lineage>
        <taxon>Bacteria</taxon>
        <taxon>Pseudomonadati</taxon>
        <taxon>Pseudomonadota</taxon>
        <taxon>Gammaproteobacteria</taxon>
        <taxon>Vibrionales</taxon>
        <taxon>Vibrionaceae</taxon>
        <taxon>Vibrio</taxon>
    </lineage>
</organism>
<dbReference type="GO" id="GO:0006779">
    <property type="term" value="P:porphyrin-containing compound biosynthetic process"/>
    <property type="evidence" value="ECO:0007669"/>
    <property type="project" value="TreeGrafter"/>
</dbReference>
<evidence type="ECO:0000259" key="1">
    <source>
        <dbReference type="Pfam" id="PF04055"/>
    </source>
</evidence>
<dbReference type="EMBL" id="BBRZ01000072">
    <property type="protein sequence ID" value="GAM58055.1"/>
    <property type="molecule type" value="Genomic_DNA"/>
</dbReference>
<dbReference type="GO" id="GO:0003824">
    <property type="term" value="F:catalytic activity"/>
    <property type="evidence" value="ECO:0007669"/>
    <property type="project" value="InterPro"/>
</dbReference>
<dbReference type="GO" id="GO:0005737">
    <property type="term" value="C:cytoplasm"/>
    <property type="evidence" value="ECO:0007669"/>
    <property type="project" value="TreeGrafter"/>
</dbReference>
<dbReference type="Pfam" id="PF04055">
    <property type="entry name" value="Radical_SAM"/>
    <property type="match status" value="1"/>
</dbReference>
<accession>A0A0B8NU42</accession>
<evidence type="ECO:0000313" key="5">
    <source>
        <dbReference type="Proteomes" id="UP000031671"/>
    </source>
</evidence>